<dbReference type="InterPro" id="IPR036250">
    <property type="entry name" value="AcylCo_DH-like_C"/>
</dbReference>
<dbReference type="Pfam" id="PF02770">
    <property type="entry name" value="Acyl-CoA_dh_M"/>
    <property type="match status" value="1"/>
</dbReference>
<dbReference type="CDD" id="cd01158">
    <property type="entry name" value="SCAD_SBCAD"/>
    <property type="match status" value="1"/>
</dbReference>
<dbReference type="InterPro" id="IPR037069">
    <property type="entry name" value="AcylCoA_DH/ox_N_sf"/>
</dbReference>
<dbReference type="PANTHER" id="PTHR43884">
    <property type="entry name" value="ACYL-COA DEHYDROGENASE"/>
    <property type="match status" value="1"/>
</dbReference>
<feature type="domain" description="Acyl-CoA oxidase/dehydrogenase middle" evidence="27">
    <location>
        <begin position="130"/>
        <end position="225"/>
    </location>
</feature>
<evidence type="ECO:0000259" key="28">
    <source>
        <dbReference type="Pfam" id="PF02771"/>
    </source>
</evidence>
<comment type="similarity">
    <text evidence="3 25">Belongs to the acyl-CoA dehydrogenase family.</text>
</comment>
<organism evidence="29 30">
    <name type="scientific">Gracilimonas mengyeensis</name>
    <dbReference type="NCBI Taxonomy" id="1302730"/>
    <lineage>
        <taxon>Bacteria</taxon>
        <taxon>Pseudomonadati</taxon>
        <taxon>Balneolota</taxon>
        <taxon>Balneolia</taxon>
        <taxon>Balneolales</taxon>
        <taxon>Balneolaceae</taxon>
        <taxon>Gracilimonas</taxon>
    </lineage>
</organism>
<name>A0A521CEP3_9BACT</name>
<dbReference type="EMBL" id="FXTP01000005">
    <property type="protein sequence ID" value="SMO57231.1"/>
    <property type="molecule type" value="Genomic_DNA"/>
</dbReference>
<evidence type="ECO:0000256" key="22">
    <source>
        <dbReference type="ARBA" id="ARBA00049192"/>
    </source>
</evidence>
<dbReference type="AlphaFoldDB" id="A0A521CEP3"/>
<keyword evidence="5" id="KW-0597">Phosphoprotein</keyword>
<comment type="catalytic activity">
    <reaction evidence="21">
        <text>butanoyl-CoA + oxidized [electron-transfer flavoprotein] + H(+) = (2E)-butenoyl-CoA + reduced [electron-transfer flavoprotein]</text>
        <dbReference type="Rhea" id="RHEA:24004"/>
        <dbReference type="Rhea" id="RHEA-COMP:10685"/>
        <dbReference type="Rhea" id="RHEA-COMP:10686"/>
        <dbReference type="ChEBI" id="CHEBI:15378"/>
        <dbReference type="ChEBI" id="CHEBI:57332"/>
        <dbReference type="ChEBI" id="CHEBI:57371"/>
        <dbReference type="ChEBI" id="CHEBI:57692"/>
        <dbReference type="ChEBI" id="CHEBI:58307"/>
    </reaction>
    <physiologicalReaction direction="left-to-right" evidence="21">
        <dbReference type="Rhea" id="RHEA:24005"/>
    </physiologicalReaction>
</comment>
<evidence type="ECO:0000256" key="12">
    <source>
        <dbReference type="ARBA" id="ARBA00023098"/>
    </source>
</evidence>
<keyword evidence="8" id="KW-0276">Fatty acid metabolism</keyword>
<feature type="domain" description="Acyl-CoA dehydrogenase/oxidase C-terminal" evidence="26">
    <location>
        <begin position="237"/>
        <end position="385"/>
    </location>
</feature>
<evidence type="ECO:0000256" key="15">
    <source>
        <dbReference type="ARBA" id="ARBA00039850"/>
    </source>
</evidence>
<evidence type="ECO:0000256" key="4">
    <source>
        <dbReference type="ARBA" id="ARBA00011881"/>
    </source>
</evidence>
<comment type="subunit">
    <text evidence="4">Homotetramer.</text>
</comment>
<evidence type="ECO:0000256" key="19">
    <source>
        <dbReference type="ARBA" id="ARBA00048307"/>
    </source>
</evidence>
<dbReference type="PROSITE" id="PS00073">
    <property type="entry name" value="ACYL_COA_DH_2"/>
    <property type="match status" value="1"/>
</dbReference>
<evidence type="ECO:0000256" key="17">
    <source>
        <dbReference type="ARBA" id="ARBA00042821"/>
    </source>
</evidence>
<evidence type="ECO:0000256" key="23">
    <source>
        <dbReference type="ARBA" id="ARBA00049552"/>
    </source>
</evidence>
<evidence type="ECO:0000256" key="21">
    <source>
        <dbReference type="ARBA" id="ARBA00049096"/>
    </source>
</evidence>
<evidence type="ECO:0000313" key="29">
    <source>
        <dbReference type="EMBL" id="SMO57231.1"/>
    </source>
</evidence>
<comment type="catalytic activity">
    <reaction evidence="24">
        <text>2-methylpropanoyl-CoA + oxidized [electron-transfer flavoprotein] + H(+) = 2-methylpropenoyl-CoA + reduced [electron-transfer flavoprotein]</text>
        <dbReference type="Rhea" id="RHEA:44180"/>
        <dbReference type="Rhea" id="RHEA-COMP:10685"/>
        <dbReference type="Rhea" id="RHEA-COMP:10686"/>
        <dbReference type="ChEBI" id="CHEBI:15378"/>
        <dbReference type="ChEBI" id="CHEBI:57338"/>
        <dbReference type="ChEBI" id="CHEBI:57692"/>
        <dbReference type="ChEBI" id="CHEBI:58307"/>
        <dbReference type="ChEBI" id="CHEBI:62500"/>
    </reaction>
    <physiologicalReaction direction="left-to-right" evidence="24">
        <dbReference type="Rhea" id="RHEA:44181"/>
    </physiologicalReaction>
</comment>
<dbReference type="FunFam" id="2.40.110.10:FF:000001">
    <property type="entry name" value="Acyl-CoA dehydrogenase, mitochondrial"/>
    <property type="match status" value="1"/>
</dbReference>
<comment type="cofactor">
    <cofactor evidence="1 25">
        <name>FAD</name>
        <dbReference type="ChEBI" id="CHEBI:57692"/>
    </cofactor>
</comment>
<dbReference type="PIRSF" id="PIRSF016578">
    <property type="entry name" value="HsaA"/>
    <property type="match status" value="1"/>
</dbReference>
<evidence type="ECO:0000256" key="14">
    <source>
        <dbReference type="ARBA" id="ARBA00039036"/>
    </source>
</evidence>
<dbReference type="Pfam" id="PF02771">
    <property type="entry name" value="Acyl-CoA_dh_N"/>
    <property type="match status" value="1"/>
</dbReference>
<comment type="catalytic activity">
    <reaction evidence="23">
        <text>(2S)-2-methylbutanoyl-CoA + oxidized [electron-transfer flavoprotein] + H(+) = (2E)-2-methylbut-2-enoyl-CoA + reduced [electron-transfer flavoprotein]</text>
        <dbReference type="Rhea" id="RHEA:48256"/>
        <dbReference type="Rhea" id="RHEA-COMP:10685"/>
        <dbReference type="Rhea" id="RHEA-COMP:10686"/>
        <dbReference type="ChEBI" id="CHEBI:15378"/>
        <dbReference type="ChEBI" id="CHEBI:57337"/>
        <dbReference type="ChEBI" id="CHEBI:57692"/>
        <dbReference type="ChEBI" id="CHEBI:58307"/>
        <dbReference type="ChEBI" id="CHEBI:88166"/>
    </reaction>
    <physiologicalReaction direction="left-to-right" evidence="23">
        <dbReference type="Rhea" id="RHEA:48257"/>
    </physiologicalReaction>
</comment>
<accession>A0A521CEP3</accession>
<comment type="pathway">
    <text evidence="13">Amino-acid degradation; L-isoleucine degradation.</text>
</comment>
<evidence type="ECO:0000256" key="9">
    <source>
        <dbReference type="ARBA" id="ARBA00022946"/>
    </source>
</evidence>
<dbReference type="GO" id="GO:0006631">
    <property type="term" value="P:fatty acid metabolic process"/>
    <property type="evidence" value="ECO:0007669"/>
    <property type="project" value="UniProtKB-KW"/>
</dbReference>
<evidence type="ECO:0000256" key="1">
    <source>
        <dbReference type="ARBA" id="ARBA00001974"/>
    </source>
</evidence>
<dbReference type="FunFam" id="1.20.140.10:FF:000002">
    <property type="entry name" value="Acyl-CoA dehydrogenase short/branched chain"/>
    <property type="match status" value="1"/>
</dbReference>
<evidence type="ECO:0000256" key="5">
    <source>
        <dbReference type="ARBA" id="ARBA00022553"/>
    </source>
</evidence>
<reference evidence="29 30" key="1">
    <citation type="submission" date="2017-05" db="EMBL/GenBank/DDBJ databases">
        <authorList>
            <person name="Varghese N."/>
            <person name="Submissions S."/>
        </authorList>
    </citation>
    <scope>NUCLEOTIDE SEQUENCE [LARGE SCALE GENOMIC DNA]</scope>
    <source>
        <strain evidence="29 30">DSM 21985</strain>
    </source>
</reference>
<comment type="catalytic activity">
    <reaction evidence="20">
        <text>(2R)-2-methylbutanoyl-CoA + oxidized [electron-transfer flavoprotein] + H(+) = ethylacryloyl-CoA + reduced [electron-transfer flavoprotein]</text>
        <dbReference type="Rhea" id="RHEA:65296"/>
        <dbReference type="Rhea" id="RHEA-COMP:10685"/>
        <dbReference type="Rhea" id="RHEA-COMP:10686"/>
        <dbReference type="ChEBI" id="CHEBI:15378"/>
        <dbReference type="ChEBI" id="CHEBI:57692"/>
        <dbReference type="ChEBI" id="CHEBI:58307"/>
        <dbReference type="ChEBI" id="CHEBI:156439"/>
        <dbReference type="ChEBI" id="CHEBI:156440"/>
    </reaction>
    <physiologicalReaction direction="left-to-right" evidence="20">
        <dbReference type="Rhea" id="RHEA:65297"/>
    </physiologicalReaction>
</comment>
<dbReference type="InterPro" id="IPR009075">
    <property type="entry name" value="AcylCo_DH/oxidase_C"/>
</dbReference>
<keyword evidence="11 25" id="KW-0560">Oxidoreductase</keyword>
<evidence type="ECO:0000256" key="7">
    <source>
        <dbReference type="ARBA" id="ARBA00022827"/>
    </source>
</evidence>
<comment type="pathway">
    <text evidence="2">Lipid metabolism; mitochondrial fatty acid beta-oxidation.</text>
</comment>
<evidence type="ECO:0000256" key="11">
    <source>
        <dbReference type="ARBA" id="ARBA00023002"/>
    </source>
</evidence>
<comment type="catalytic activity">
    <reaction evidence="19">
        <text>valproyl-CoA + oxidized [electron-transfer flavoprotein] + H(+) = (2E)-2-propylpent-2-enoyl-CoA + reduced [electron-transfer flavoprotein]</text>
        <dbReference type="Rhea" id="RHEA:65344"/>
        <dbReference type="Rhea" id="RHEA-COMP:10685"/>
        <dbReference type="Rhea" id="RHEA-COMP:10686"/>
        <dbReference type="ChEBI" id="CHEBI:15378"/>
        <dbReference type="ChEBI" id="CHEBI:57692"/>
        <dbReference type="ChEBI" id="CHEBI:58307"/>
        <dbReference type="ChEBI" id="CHEBI:156457"/>
        <dbReference type="ChEBI" id="CHEBI:156458"/>
    </reaction>
    <physiologicalReaction direction="left-to-right" evidence="19">
        <dbReference type="Rhea" id="RHEA:65345"/>
    </physiologicalReaction>
</comment>
<dbReference type="InterPro" id="IPR006091">
    <property type="entry name" value="Acyl-CoA_Oxase/DH_mid-dom"/>
</dbReference>
<dbReference type="InterPro" id="IPR006089">
    <property type="entry name" value="Acyl-CoA_DH_CS"/>
</dbReference>
<evidence type="ECO:0000256" key="3">
    <source>
        <dbReference type="ARBA" id="ARBA00009347"/>
    </source>
</evidence>
<evidence type="ECO:0000256" key="10">
    <source>
        <dbReference type="ARBA" id="ARBA00022990"/>
    </source>
</evidence>
<dbReference type="Proteomes" id="UP000317557">
    <property type="component" value="Unassembled WGS sequence"/>
</dbReference>
<evidence type="ECO:0000313" key="30">
    <source>
        <dbReference type="Proteomes" id="UP000317557"/>
    </source>
</evidence>
<dbReference type="RefSeq" id="WP_142453876.1">
    <property type="nucleotide sequence ID" value="NZ_FXTP01000005.1"/>
</dbReference>
<dbReference type="PROSITE" id="PS00072">
    <property type="entry name" value="ACYL_COA_DH_1"/>
    <property type="match status" value="1"/>
</dbReference>
<comment type="catalytic activity">
    <reaction evidence="22">
        <text>hexanoyl-CoA + oxidized [electron-transfer flavoprotein] + H(+) = (2E)-hexenoyl-CoA + reduced [electron-transfer flavoprotein]</text>
        <dbReference type="Rhea" id="RHEA:43464"/>
        <dbReference type="Rhea" id="RHEA-COMP:10685"/>
        <dbReference type="Rhea" id="RHEA-COMP:10686"/>
        <dbReference type="ChEBI" id="CHEBI:15378"/>
        <dbReference type="ChEBI" id="CHEBI:57692"/>
        <dbReference type="ChEBI" id="CHEBI:58307"/>
        <dbReference type="ChEBI" id="CHEBI:62077"/>
        <dbReference type="ChEBI" id="CHEBI:62620"/>
    </reaction>
    <physiologicalReaction direction="left-to-right" evidence="22">
        <dbReference type="Rhea" id="RHEA:43465"/>
    </physiologicalReaction>
</comment>
<evidence type="ECO:0000256" key="18">
    <source>
        <dbReference type="ARBA" id="ARBA00048235"/>
    </source>
</evidence>
<evidence type="ECO:0000259" key="27">
    <source>
        <dbReference type="Pfam" id="PF02770"/>
    </source>
</evidence>
<dbReference type="FunFam" id="1.10.540.10:FF:000012">
    <property type="entry name" value="Acyl-CoA dehydrogenase short/branched chain"/>
    <property type="match status" value="1"/>
</dbReference>
<proteinExistence type="inferred from homology"/>
<evidence type="ECO:0000256" key="6">
    <source>
        <dbReference type="ARBA" id="ARBA00022630"/>
    </source>
</evidence>
<comment type="catalytic activity">
    <reaction evidence="18">
        <text>2-methylbutanoyl-CoA + oxidized [electron-transfer flavoprotein] + H(+) = (2E)-2-methylbut-2-enoyl-CoA + reduced [electron-transfer flavoprotein]</text>
        <dbReference type="Rhea" id="RHEA:43780"/>
        <dbReference type="Rhea" id="RHEA-COMP:10685"/>
        <dbReference type="Rhea" id="RHEA-COMP:10686"/>
        <dbReference type="ChEBI" id="CHEBI:15378"/>
        <dbReference type="ChEBI" id="CHEBI:57336"/>
        <dbReference type="ChEBI" id="CHEBI:57337"/>
        <dbReference type="ChEBI" id="CHEBI:57692"/>
        <dbReference type="ChEBI" id="CHEBI:58307"/>
        <dbReference type="EC" id="1.3.8.5"/>
    </reaction>
    <physiologicalReaction direction="left-to-right" evidence="18">
        <dbReference type="Rhea" id="RHEA:43781"/>
    </physiologicalReaction>
</comment>
<keyword evidence="9" id="KW-0809">Transit peptide</keyword>
<dbReference type="InterPro" id="IPR046373">
    <property type="entry name" value="Acyl-CoA_Oxase/DH_mid-dom_sf"/>
</dbReference>
<evidence type="ECO:0000256" key="2">
    <source>
        <dbReference type="ARBA" id="ARBA00005198"/>
    </source>
</evidence>
<dbReference type="InterPro" id="IPR013786">
    <property type="entry name" value="AcylCoA_DH/ox_N"/>
</dbReference>
<keyword evidence="10" id="KW-0007">Acetylation</keyword>
<keyword evidence="12" id="KW-0443">Lipid metabolism</keyword>
<dbReference type="SUPFAM" id="SSF56645">
    <property type="entry name" value="Acyl-CoA dehydrogenase NM domain-like"/>
    <property type="match status" value="1"/>
</dbReference>
<feature type="domain" description="Acyl-CoA dehydrogenase/oxidase N-terminal" evidence="28">
    <location>
        <begin position="15"/>
        <end position="126"/>
    </location>
</feature>
<keyword evidence="6 25" id="KW-0285">Flavoprotein</keyword>
<evidence type="ECO:0000259" key="26">
    <source>
        <dbReference type="Pfam" id="PF00441"/>
    </source>
</evidence>
<evidence type="ECO:0000256" key="24">
    <source>
        <dbReference type="ARBA" id="ARBA00051903"/>
    </source>
</evidence>
<dbReference type="SUPFAM" id="SSF47203">
    <property type="entry name" value="Acyl-CoA dehydrogenase C-terminal domain-like"/>
    <property type="match status" value="1"/>
</dbReference>
<dbReference type="InterPro" id="IPR009100">
    <property type="entry name" value="AcylCoA_DH/oxidase_NM_dom_sf"/>
</dbReference>
<keyword evidence="7 25" id="KW-0274">FAD</keyword>
<dbReference type="Gene3D" id="2.40.110.10">
    <property type="entry name" value="Butyryl-CoA Dehydrogenase, subunit A, domain 2"/>
    <property type="match status" value="1"/>
</dbReference>
<evidence type="ECO:0000256" key="13">
    <source>
        <dbReference type="ARBA" id="ARBA00037895"/>
    </source>
</evidence>
<evidence type="ECO:0000256" key="20">
    <source>
        <dbReference type="ARBA" id="ARBA00048592"/>
    </source>
</evidence>
<dbReference type="GO" id="GO:0003853">
    <property type="term" value="F:short-chain 2-methyl fatty acyl-CoA dehydrogenase activity"/>
    <property type="evidence" value="ECO:0007669"/>
    <property type="project" value="UniProtKB-EC"/>
</dbReference>
<dbReference type="Gene3D" id="1.20.140.10">
    <property type="entry name" value="Butyryl-CoA Dehydrogenase, subunit A, domain 3"/>
    <property type="match status" value="1"/>
</dbReference>
<sequence length="387" mass="42549">MDQVEERIPPLTQLTEDEQMLRDAAADFAQASLKPLVEEMDENAKLDPGLIKEFFEMGLMGIDIPERYAGGGGTFMMSVLAIEQISKVDASAGVFMDVQNTLVNNTFVNFASDHLKEAYLPQLATKKVGAYCLSEAGSGSDAFALKTTAKEEGDHFVLNGTKLWITNANEADIFLVFATINPDKGYKGITAFVVEREMEGFSVSKKENKLGIRASSTCEILLEDCRVPKENVLGEIGKGYKVAIETLNEGRIGIGAQMIGIAQGAFDAALGYVKERKQFGKAISEFQGIQFQLARMATDIETARLLVYNAARMKMAGQTFLKEAAMAKFYSSEVAERVSSMAVDLFGGYGYVKEYPVEKYYRDSKIGKIYEGTTNMQLSTIAKLLLR</sequence>
<gene>
    <name evidence="29" type="ORF">SAMN06265219_10544</name>
</gene>
<dbReference type="OrthoDB" id="1522475at2"/>
<dbReference type="Gene3D" id="1.10.540.10">
    <property type="entry name" value="Acyl-CoA dehydrogenase/oxidase, N-terminal domain"/>
    <property type="match status" value="1"/>
</dbReference>
<evidence type="ECO:0000256" key="25">
    <source>
        <dbReference type="RuleBase" id="RU362125"/>
    </source>
</evidence>
<dbReference type="PANTHER" id="PTHR43884:SF1">
    <property type="entry name" value="SHORT_BRANCHED CHAIN SPECIFIC ACYL-COA DEHYDROGENASE, MITOCHONDRIAL"/>
    <property type="match status" value="1"/>
</dbReference>
<evidence type="ECO:0000256" key="16">
    <source>
        <dbReference type="ARBA" id="ARBA00041537"/>
    </source>
</evidence>
<dbReference type="GO" id="GO:0046395">
    <property type="term" value="P:carboxylic acid catabolic process"/>
    <property type="evidence" value="ECO:0007669"/>
    <property type="project" value="UniProtKB-ARBA"/>
</dbReference>
<evidence type="ECO:0000256" key="8">
    <source>
        <dbReference type="ARBA" id="ARBA00022832"/>
    </source>
</evidence>
<keyword evidence="30" id="KW-1185">Reference proteome</keyword>
<protein>
    <recommendedName>
        <fullName evidence="15">Short/branched chain specific acyl-CoA dehydrogenase, mitochondrial</fullName>
        <ecNumber evidence="14">1.3.8.5</ecNumber>
    </recommendedName>
    <alternativeName>
        <fullName evidence="17">2-methyl branched chain acyl-CoA dehydrogenase</fullName>
    </alternativeName>
    <alternativeName>
        <fullName evidence="16">2-methylbutyryl-coenzyme A dehydrogenase</fullName>
    </alternativeName>
</protein>
<dbReference type="GO" id="GO:0050660">
    <property type="term" value="F:flavin adenine dinucleotide binding"/>
    <property type="evidence" value="ECO:0007669"/>
    <property type="project" value="InterPro"/>
</dbReference>
<dbReference type="EC" id="1.3.8.5" evidence="14"/>
<dbReference type="Pfam" id="PF00441">
    <property type="entry name" value="Acyl-CoA_dh_1"/>
    <property type="match status" value="1"/>
</dbReference>